<dbReference type="InterPro" id="IPR027558">
    <property type="entry name" value="Pre_pil_HX9DG_C"/>
</dbReference>
<feature type="domain" description="DUF1559" evidence="2">
    <location>
        <begin position="36"/>
        <end position="318"/>
    </location>
</feature>
<organism evidence="3 4">
    <name type="scientific">Maioricimonas rarisocia</name>
    <dbReference type="NCBI Taxonomy" id="2528026"/>
    <lineage>
        <taxon>Bacteria</taxon>
        <taxon>Pseudomonadati</taxon>
        <taxon>Planctomycetota</taxon>
        <taxon>Planctomycetia</taxon>
        <taxon>Planctomycetales</taxon>
        <taxon>Planctomycetaceae</taxon>
        <taxon>Maioricimonas</taxon>
    </lineage>
</organism>
<dbReference type="Proteomes" id="UP000320496">
    <property type="component" value="Chromosome"/>
</dbReference>
<dbReference type="Pfam" id="PF07596">
    <property type="entry name" value="SBP_bac_10"/>
    <property type="match status" value="1"/>
</dbReference>
<protein>
    <submittedName>
        <fullName evidence="3">Type II secretion system protein G</fullName>
    </submittedName>
</protein>
<dbReference type="Gene3D" id="3.30.700.10">
    <property type="entry name" value="Glycoprotein, Type 4 Pilin"/>
    <property type="match status" value="1"/>
</dbReference>
<keyword evidence="1" id="KW-0812">Transmembrane</keyword>
<dbReference type="PANTHER" id="PTHR30093:SF2">
    <property type="entry name" value="TYPE II SECRETION SYSTEM PROTEIN H"/>
    <property type="match status" value="1"/>
</dbReference>
<gene>
    <name evidence="3" type="primary">xcpT_38</name>
    <name evidence="3" type="ORF">Mal4_38850</name>
</gene>
<dbReference type="KEGG" id="mri:Mal4_38850"/>
<dbReference type="OrthoDB" id="209833at2"/>
<dbReference type="AlphaFoldDB" id="A0A517ZAS1"/>
<evidence type="ECO:0000313" key="4">
    <source>
        <dbReference type="Proteomes" id="UP000320496"/>
    </source>
</evidence>
<dbReference type="PROSITE" id="PS00409">
    <property type="entry name" value="PROKAR_NTER_METHYL"/>
    <property type="match status" value="1"/>
</dbReference>
<evidence type="ECO:0000259" key="2">
    <source>
        <dbReference type="Pfam" id="PF07596"/>
    </source>
</evidence>
<dbReference type="SUPFAM" id="SSF54523">
    <property type="entry name" value="Pili subunits"/>
    <property type="match status" value="1"/>
</dbReference>
<name>A0A517ZAS1_9PLAN</name>
<reference evidence="3 4" key="1">
    <citation type="submission" date="2019-02" db="EMBL/GenBank/DDBJ databases">
        <title>Deep-cultivation of Planctomycetes and their phenomic and genomic characterization uncovers novel biology.</title>
        <authorList>
            <person name="Wiegand S."/>
            <person name="Jogler M."/>
            <person name="Boedeker C."/>
            <person name="Pinto D."/>
            <person name="Vollmers J."/>
            <person name="Rivas-Marin E."/>
            <person name="Kohn T."/>
            <person name="Peeters S.H."/>
            <person name="Heuer A."/>
            <person name="Rast P."/>
            <person name="Oberbeckmann S."/>
            <person name="Bunk B."/>
            <person name="Jeske O."/>
            <person name="Meyerdierks A."/>
            <person name="Storesund J.E."/>
            <person name="Kallscheuer N."/>
            <person name="Luecker S."/>
            <person name="Lage O.M."/>
            <person name="Pohl T."/>
            <person name="Merkel B.J."/>
            <person name="Hornburger P."/>
            <person name="Mueller R.-W."/>
            <person name="Bruemmer F."/>
            <person name="Labrenz M."/>
            <person name="Spormann A.M."/>
            <person name="Op den Camp H."/>
            <person name="Overmann J."/>
            <person name="Amann R."/>
            <person name="Jetten M.S.M."/>
            <person name="Mascher T."/>
            <person name="Medema M.H."/>
            <person name="Devos D.P."/>
            <person name="Kaster A.-K."/>
            <person name="Ovreas L."/>
            <person name="Rohde M."/>
            <person name="Galperin M.Y."/>
            <person name="Jogler C."/>
        </authorList>
    </citation>
    <scope>NUCLEOTIDE SEQUENCE [LARGE SCALE GENOMIC DNA]</scope>
    <source>
        <strain evidence="3 4">Mal4</strain>
    </source>
</reference>
<keyword evidence="1" id="KW-1133">Transmembrane helix</keyword>
<dbReference type="EMBL" id="CP036275">
    <property type="protein sequence ID" value="QDU39540.1"/>
    <property type="molecule type" value="Genomic_DNA"/>
</dbReference>
<sequence length="349" mass="38575">MFTSTLHRRRGFTLIELLVVIAIIAILIALLLPAVQQAREAARRTQCKNNLKQLALALHNYHDTYRVFPPGAVLPSTPNITWPPPNPNNPMARTAGWTWSMYIMPMVDQAPLYNATVSTYDLMGLAVNDPAVLPQLQRPLAAFRCPSDTGPDINEAPSEHHFLFGLTNAGSDWYIDGSTAGPRVALATSNYVVSHHHRVHQRGSQGGTIWQWTGGFGFNSKTRMRDITDGTTNTICIGERAYRLGNEMTHAATWAGCASAMHDDCIDDSWFTARAPINPRQGFWGSFQRQQALSSLHEGGVQVAMFDGSVRFLSENIEFIFPAGNNNSAADSIYEYLIHMQDGAVIGQF</sequence>
<dbReference type="InterPro" id="IPR012902">
    <property type="entry name" value="N_methyl_site"/>
</dbReference>
<dbReference type="NCBIfam" id="TIGR02532">
    <property type="entry name" value="IV_pilin_GFxxxE"/>
    <property type="match status" value="1"/>
</dbReference>
<dbReference type="RefSeq" id="WP_145370717.1">
    <property type="nucleotide sequence ID" value="NZ_CP036275.1"/>
</dbReference>
<accession>A0A517ZAS1</accession>
<dbReference type="PANTHER" id="PTHR30093">
    <property type="entry name" value="GENERAL SECRETION PATHWAY PROTEIN G"/>
    <property type="match status" value="1"/>
</dbReference>
<evidence type="ECO:0000256" key="1">
    <source>
        <dbReference type="SAM" id="Phobius"/>
    </source>
</evidence>
<dbReference type="InterPro" id="IPR011453">
    <property type="entry name" value="DUF1559"/>
</dbReference>
<dbReference type="InterPro" id="IPR045584">
    <property type="entry name" value="Pilin-like"/>
</dbReference>
<dbReference type="NCBIfam" id="TIGR04294">
    <property type="entry name" value="pre_pil_HX9DG"/>
    <property type="match status" value="1"/>
</dbReference>
<keyword evidence="4" id="KW-1185">Reference proteome</keyword>
<keyword evidence="1" id="KW-0472">Membrane</keyword>
<feature type="transmembrane region" description="Helical" evidence="1">
    <location>
        <begin position="12"/>
        <end position="35"/>
    </location>
</feature>
<evidence type="ECO:0000313" key="3">
    <source>
        <dbReference type="EMBL" id="QDU39540.1"/>
    </source>
</evidence>
<proteinExistence type="predicted"/>
<dbReference type="Pfam" id="PF07963">
    <property type="entry name" value="N_methyl"/>
    <property type="match status" value="1"/>
</dbReference>